<organism evidence="2 3">
    <name type="scientific">Salinibacillus aidingensis</name>
    <dbReference type="NCBI Taxonomy" id="237684"/>
    <lineage>
        <taxon>Bacteria</taxon>
        <taxon>Bacillati</taxon>
        <taxon>Bacillota</taxon>
        <taxon>Bacilli</taxon>
        <taxon>Bacillales</taxon>
        <taxon>Bacillaceae</taxon>
        <taxon>Salinibacillus</taxon>
    </lineage>
</organism>
<feature type="domain" description="Putative amidase" evidence="1">
    <location>
        <begin position="125"/>
        <end position="267"/>
    </location>
</feature>
<dbReference type="PANTHER" id="PTHR40032:SF1">
    <property type="entry name" value="EXPORTED PROTEIN"/>
    <property type="match status" value="1"/>
</dbReference>
<dbReference type="EMBL" id="BAAADO010000003">
    <property type="protein sequence ID" value="GAA0490124.1"/>
    <property type="molecule type" value="Genomic_DNA"/>
</dbReference>
<proteinExistence type="predicted"/>
<evidence type="ECO:0000313" key="2">
    <source>
        <dbReference type="EMBL" id="GAA0490124.1"/>
    </source>
</evidence>
<dbReference type="RefSeq" id="WP_343839399.1">
    <property type="nucleotide sequence ID" value="NZ_BAAADO010000003.1"/>
</dbReference>
<dbReference type="PANTHER" id="PTHR40032">
    <property type="entry name" value="EXPORTED PROTEIN-RELATED"/>
    <property type="match status" value="1"/>
</dbReference>
<dbReference type="Pfam" id="PF12671">
    <property type="entry name" value="Amidase_6"/>
    <property type="match status" value="1"/>
</dbReference>
<name>A0ABP3L3R8_9BACI</name>
<dbReference type="InterPro" id="IPR024301">
    <property type="entry name" value="Amidase_6"/>
</dbReference>
<comment type="caution">
    <text evidence="2">The sequence shown here is derived from an EMBL/GenBank/DDBJ whole genome shotgun (WGS) entry which is preliminary data.</text>
</comment>
<evidence type="ECO:0000313" key="3">
    <source>
        <dbReference type="Proteomes" id="UP001500880"/>
    </source>
</evidence>
<sequence>MDDSFLQNEWEHIIRENTDFEWWRKKIEAFRGRGVQVLQVTGEGRPYHQMNRNHRREIQYHLHLCYLLKQNGKTYLEEEIIPGSLLFDGEALARHEISPAPTDNHTEPIVPSFESDTRSEQRSFSYDRRAAVRYAERWWNDYNPDYQKFEVDCTNYISQCLRAGGAPMWGSPNRSRGWWYSGNNWSYSWSVAHAFRWYLSGSDQGLTAKEMENATDLMPGDVICYDFEGDGKWNHTTIVVAKDGNGEPLVNAHTANSRNRYWRYEDSPAWTPKCQYKFFRIGE</sequence>
<dbReference type="Proteomes" id="UP001500880">
    <property type="component" value="Unassembled WGS sequence"/>
</dbReference>
<dbReference type="Gene3D" id="3.90.1720.10">
    <property type="entry name" value="endopeptidase domain like (from Nostoc punctiforme)"/>
    <property type="match status" value="1"/>
</dbReference>
<accession>A0ABP3L3R8</accession>
<evidence type="ECO:0000259" key="1">
    <source>
        <dbReference type="Pfam" id="PF12671"/>
    </source>
</evidence>
<keyword evidence="3" id="KW-1185">Reference proteome</keyword>
<reference evidence="3" key="1">
    <citation type="journal article" date="2019" name="Int. J. Syst. Evol. Microbiol.">
        <title>The Global Catalogue of Microorganisms (GCM) 10K type strain sequencing project: providing services to taxonomists for standard genome sequencing and annotation.</title>
        <authorList>
            <consortium name="The Broad Institute Genomics Platform"/>
            <consortium name="The Broad Institute Genome Sequencing Center for Infectious Disease"/>
            <person name="Wu L."/>
            <person name="Ma J."/>
        </authorList>
    </citation>
    <scope>NUCLEOTIDE SEQUENCE [LARGE SCALE GENOMIC DNA]</scope>
    <source>
        <strain evidence="3">JCM 12389</strain>
    </source>
</reference>
<gene>
    <name evidence="2" type="ORF">GCM10008986_15070</name>
</gene>
<protein>
    <submittedName>
        <fullName evidence="2">Amidase domain-containing protein</fullName>
    </submittedName>
</protein>